<dbReference type="GO" id="GO:0000289">
    <property type="term" value="P:nuclear-transcribed mRNA poly(A) tail shortening"/>
    <property type="evidence" value="ECO:0007669"/>
    <property type="project" value="InterPro"/>
</dbReference>
<reference evidence="2 3" key="1">
    <citation type="journal article" date="2017" name="Gigascience">
        <title>Draft genome of the honey bee ectoparasitic mite, Tropilaelaps mercedesae, is shaped by the parasitic life history.</title>
        <authorList>
            <person name="Dong X."/>
            <person name="Armstrong S.D."/>
            <person name="Xia D."/>
            <person name="Makepeace B.L."/>
            <person name="Darby A.C."/>
            <person name="Kadowaki T."/>
        </authorList>
    </citation>
    <scope>NUCLEOTIDE SEQUENCE [LARGE SCALE GENOMIC DNA]</scope>
    <source>
        <strain evidence="2">Wuxi-XJTLU</strain>
    </source>
</reference>
<keyword evidence="3" id="KW-1185">Reference proteome</keyword>
<protein>
    <submittedName>
        <fullName evidence="2">PAB-dependent poly(A)-specific ribonuclease subunit 3-like</fullName>
    </submittedName>
</protein>
<evidence type="ECO:0000313" key="3">
    <source>
        <dbReference type="Proteomes" id="UP000192247"/>
    </source>
</evidence>
<dbReference type="Proteomes" id="UP000192247">
    <property type="component" value="Unassembled WGS sequence"/>
</dbReference>
<dbReference type="OrthoDB" id="204958at2759"/>
<evidence type="ECO:0000256" key="1">
    <source>
        <dbReference type="SAM" id="MobiDB-lite"/>
    </source>
</evidence>
<dbReference type="PANTHER" id="PTHR12272">
    <property type="entry name" value="DEADENYLATION COMPLEX SUBUNIT PAN3"/>
    <property type="match status" value="1"/>
</dbReference>
<dbReference type="STRING" id="418985.A0A1V9WZV7"/>
<name>A0A1V9WZV7_9ACAR</name>
<dbReference type="PANTHER" id="PTHR12272:SF11">
    <property type="entry name" value="PAN2-PAN3 DEADENYLATION COMPLEX SUBUNIT PAN3"/>
    <property type="match status" value="1"/>
</dbReference>
<gene>
    <name evidence="2" type="ORF">BIW11_13896</name>
</gene>
<dbReference type="InParanoid" id="A0A1V9WZV7"/>
<feature type="region of interest" description="Disordered" evidence="1">
    <location>
        <begin position="1"/>
        <end position="22"/>
    </location>
</feature>
<sequence length="88" mass="9382">MGQQQAKNRVGGRSPQQQQDGTVRQGHGLLLESLIWTYVVQLSSALRTIHAANLAIRCLDPSKLLLGVPICGVVDGARHVDGNVLEAG</sequence>
<accession>A0A1V9WZV7</accession>
<dbReference type="GO" id="GO:0000932">
    <property type="term" value="C:P-body"/>
    <property type="evidence" value="ECO:0007669"/>
    <property type="project" value="TreeGrafter"/>
</dbReference>
<organism evidence="2 3">
    <name type="scientific">Tropilaelaps mercedesae</name>
    <dbReference type="NCBI Taxonomy" id="418985"/>
    <lineage>
        <taxon>Eukaryota</taxon>
        <taxon>Metazoa</taxon>
        <taxon>Ecdysozoa</taxon>
        <taxon>Arthropoda</taxon>
        <taxon>Chelicerata</taxon>
        <taxon>Arachnida</taxon>
        <taxon>Acari</taxon>
        <taxon>Parasitiformes</taxon>
        <taxon>Mesostigmata</taxon>
        <taxon>Gamasina</taxon>
        <taxon>Dermanyssoidea</taxon>
        <taxon>Laelapidae</taxon>
        <taxon>Tropilaelaps</taxon>
    </lineage>
</organism>
<comment type="caution">
    <text evidence="2">The sequence shown here is derived from an EMBL/GenBank/DDBJ whole genome shotgun (WGS) entry which is preliminary data.</text>
</comment>
<dbReference type="InterPro" id="IPR030844">
    <property type="entry name" value="PAN3"/>
</dbReference>
<dbReference type="AlphaFoldDB" id="A0A1V9WZV7"/>
<dbReference type="EMBL" id="MNPL01030938">
    <property type="protein sequence ID" value="OQR66840.1"/>
    <property type="molecule type" value="Genomic_DNA"/>
</dbReference>
<proteinExistence type="predicted"/>
<dbReference type="GO" id="GO:0031251">
    <property type="term" value="C:PAN complex"/>
    <property type="evidence" value="ECO:0007669"/>
    <property type="project" value="InterPro"/>
</dbReference>
<evidence type="ECO:0000313" key="2">
    <source>
        <dbReference type="EMBL" id="OQR66840.1"/>
    </source>
</evidence>
<dbReference type="GO" id="GO:0008143">
    <property type="term" value="F:poly(A) binding"/>
    <property type="evidence" value="ECO:0007669"/>
    <property type="project" value="TreeGrafter"/>
</dbReference>
<dbReference type="Gene3D" id="1.10.510.10">
    <property type="entry name" value="Transferase(Phosphotransferase) domain 1"/>
    <property type="match status" value="1"/>
</dbReference>